<dbReference type="InterPro" id="IPR036875">
    <property type="entry name" value="Znf_CCHC_sf"/>
</dbReference>
<keyword evidence="1" id="KW-0862">Zinc</keyword>
<feature type="compositionally biased region" description="Basic residues" evidence="2">
    <location>
        <begin position="235"/>
        <end position="249"/>
    </location>
</feature>
<dbReference type="GO" id="GO:0008270">
    <property type="term" value="F:zinc ion binding"/>
    <property type="evidence" value="ECO:0007669"/>
    <property type="project" value="UniProtKB-KW"/>
</dbReference>
<accession>A0A9W3DK22</accession>
<dbReference type="Proteomes" id="UP000504610">
    <property type="component" value="Chromosome 4"/>
</dbReference>
<dbReference type="GeneID" id="130511270"/>
<sequence length="436" mass="49665">MGELAVMSTAKLKVGEQSSVKCPMLNSANYTVWAIRMKNILQVHKVWSIVEKEAEEEDKNALAISLLFHAIPEVMVLQVGGLDTAKKVWDAIKAHHVGAERVKEARLQTLMADFDRLKMKDTEKIDDFVGKLSEIASKTSALGEEIEESKLVKKFLKGLPRKKFIHMVASLEQLLDLKTTGFEDIVGRLKAYEERVSEEDETQEEQNKLMYSNTEQQAHREFSSNREYQDDNRGYRGRGGRSFRGRGRGRVGGGRDTSKIMCFRCDKMGHYASTCPDRLLKLQEAHEHDKDDTQEADELMLHEVVYLNKEKVMPSSYDLNSGEDMWYLDNEASNHMSGDKRYFKKINEAITGKVKFGDDSRIDIKGKGSIEFIDRNGETRIMNDVYYIPSLKSNIISLGQATEAGCDIRLKGGMLNNARPRWEATRFCDKIKEPTL</sequence>
<evidence type="ECO:0000313" key="4">
    <source>
        <dbReference type="Proteomes" id="UP000504610"/>
    </source>
</evidence>
<dbReference type="PANTHER" id="PTHR35317">
    <property type="entry name" value="OS04G0629600 PROTEIN"/>
    <property type="match status" value="1"/>
</dbReference>
<evidence type="ECO:0000313" key="5">
    <source>
        <dbReference type="RefSeq" id="XP_056864164.1"/>
    </source>
</evidence>
<protein>
    <submittedName>
        <fullName evidence="5">Uncharacterized protein LOC130511270</fullName>
    </submittedName>
</protein>
<dbReference type="RefSeq" id="XP_056864164.1">
    <property type="nucleotide sequence ID" value="XM_057008184.1"/>
</dbReference>
<dbReference type="PROSITE" id="PS50158">
    <property type="entry name" value="ZF_CCHC"/>
    <property type="match status" value="1"/>
</dbReference>
<name>A0A9W3DK22_RAPSA</name>
<feature type="region of interest" description="Disordered" evidence="2">
    <location>
        <begin position="213"/>
        <end position="255"/>
    </location>
</feature>
<reference evidence="5" key="2">
    <citation type="submission" date="2025-08" db="UniProtKB">
        <authorList>
            <consortium name="RefSeq"/>
        </authorList>
    </citation>
    <scope>IDENTIFICATION</scope>
    <source>
        <tissue evidence="5">Leaf</tissue>
    </source>
</reference>
<keyword evidence="1" id="KW-0863">Zinc-finger</keyword>
<evidence type="ECO:0000256" key="1">
    <source>
        <dbReference type="PROSITE-ProRule" id="PRU00047"/>
    </source>
</evidence>
<dbReference type="Pfam" id="PF14223">
    <property type="entry name" value="Retrotran_gag_2"/>
    <property type="match status" value="1"/>
</dbReference>
<proteinExistence type="predicted"/>
<dbReference type="InterPro" id="IPR054722">
    <property type="entry name" value="PolX-like_BBD"/>
</dbReference>
<evidence type="ECO:0000256" key="2">
    <source>
        <dbReference type="SAM" id="MobiDB-lite"/>
    </source>
</evidence>
<dbReference type="Pfam" id="PF22936">
    <property type="entry name" value="Pol_BBD"/>
    <property type="match status" value="1"/>
</dbReference>
<dbReference type="SUPFAM" id="SSF57756">
    <property type="entry name" value="Retrovirus zinc finger-like domains"/>
    <property type="match status" value="1"/>
</dbReference>
<feature type="compositionally biased region" description="Basic and acidic residues" evidence="2">
    <location>
        <begin position="217"/>
        <end position="234"/>
    </location>
</feature>
<dbReference type="InterPro" id="IPR001878">
    <property type="entry name" value="Znf_CCHC"/>
</dbReference>
<dbReference type="AlphaFoldDB" id="A0A9W3DK22"/>
<dbReference type="GO" id="GO:0003676">
    <property type="term" value="F:nucleic acid binding"/>
    <property type="evidence" value="ECO:0007669"/>
    <property type="project" value="InterPro"/>
</dbReference>
<evidence type="ECO:0000259" key="3">
    <source>
        <dbReference type="PROSITE" id="PS50158"/>
    </source>
</evidence>
<keyword evidence="1" id="KW-0479">Metal-binding</keyword>
<organism evidence="4 5">
    <name type="scientific">Raphanus sativus</name>
    <name type="common">Radish</name>
    <name type="synonym">Raphanus raphanistrum var. sativus</name>
    <dbReference type="NCBI Taxonomy" id="3726"/>
    <lineage>
        <taxon>Eukaryota</taxon>
        <taxon>Viridiplantae</taxon>
        <taxon>Streptophyta</taxon>
        <taxon>Embryophyta</taxon>
        <taxon>Tracheophyta</taxon>
        <taxon>Spermatophyta</taxon>
        <taxon>Magnoliopsida</taxon>
        <taxon>eudicotyledons</taxon>
        <taxon>Gunneridae</taxon>
        <taxon>Pentapetalae</taxon>
        <taxon>rosids</taxon>
        <taxon>malvids</taxon>
        <taxon>Brassicales</taxon>
        <taxon>Brassicaceae</taxon>
        <taxon>Brassiceae</taxon>
        <taxon>Raphanus</taxon>
    </lineage>
</organism>
<dbReference type="PANTHER" id="PTHR35317:SF44">
    <property type="entry name" value="RNA-DIRECTED DNA POLYMERASE"/>
    <property type="match status" value="1"/>
</dbReference>
<dbReference type="KEGG" id="rsz:130511270"/>
<gene>
    <name evidence="5" type="primary">LOC130511270</name>
</gene>
<dbReference type="OrthoDB" id="2013098at2759"/>
<keyword evidence="4" id="KW-1185">Reference proteome</keyword>
<reference evidence="4" key="1">
    <citation type="journal article" date="2019" name="Database">
        <title>The radish genome database (RadishGD): an integrated information resource for radish genomics.</title>
        <authorList>
            <person name="Yu H.J."/>
            <person name="Baek S."/>
            <person name="Lee Y.J."/>
            <person name="Cho A."/>
            <person name="Mun J.H."/>
        </authorList>
    </citation>
    <scope>NUCLEOTIDE SEQUENCE [LARGE SCALE GENOMIC DNA]</scope>
    <source>
        <strain evidence="4">cv. WK10039</strain>
    </source>
</reference>
<feature type="domain" description="CCHC-type" evidence="3">
    <location>
        <begin position="262"/>
        <end position="277"/>
    </location>
</feature>